<evidence type="ECO:0000256" key="1">
    <source>
        <dbReference type="ARBA" id="ARBA00022722"/>
    </source>
</evidence>
<dbReference type="OrthoDB" id="9806424at2"/>
<dbReference type="InterPro" id="IPR036279">
    <property type="entry name" value="5-3_exonuclease_C_sf"/>
</dbReference>
<gene>
    <name evidence="7" type="ORF">E6C55_20195</name>
</gene>
<evidence type="ECO:0000313" key="8">
    <source>
        <dbReference type="Proteomes" id="UP000310636"/>
    </source>
</evidence>
<comment type="caution">
    <text evidence="7">The sequence shown here is derived from an EMBL/GenBank/DDBJ whole genome shotgun (WGS) entry which is preliminary data.</text>
</comment>
<dbReference type="InterPro" id="IPR038969">
    <property type="entry name" value="FEN"/>
</dbReference>
<protein>
    <recommendedName>
        <fullName evidence="5">5'-3' exonuclease</fullName>
    </recommendedName>
</protein>
<dbReference type="GO" id="GO:0003677">
    <property type="term" value="F:DNA binding"/>
    <property type="evidence" value="ECO:0007669"/>
    <property type="project" value="UniProtKB-KW"/>
</dbReference>
<dbReference type="GO" id="GO:0017108">
    <property type="term" value="F:5'-flap endonuclease activity"/>
    <property type="evidence" value="ECO:0007669"/>
    <property type="project" value="InterPro"/>
</dbReference>
<proteinExistence type="predicted"/>
<dbReference type="CDD" id="cd09859">
    <property type="entry name" value="PIN_53EXO"/>
    <property type="match status" value="1"/>
</dbReference>
<evidence type="ECO:0000256" key="2">
    <source>
        <dbReference type="ARBA" id="ARBA00022801"/>
    </source>
</evidence>
<dbReference type="RefSeq" id="WP_136371625.1">
    <property type="nucleotide sequence ID" value="NZ_SSOB01000027.1"/>
</dbReference>
<dbReference type="Pfam" id="PF01367">
    <property type="entry name" value="5_3_exonuc"/>
    <property type="match status" value="1"/>
</dbReference>
<dbReference type="SUPFAM" id="SSF88723">
    <property type="entry name" value="PIN domain-like"/>
    <property type="match status" value="1"/>
</dbReference>
<dbReference type="InterPro" id="IPR020046">
    <property type="entry name" value="5-3_exonucl_a-hlix_arch_N"/>
</dbReference>
<keyword evidence="8" id="KW-1185">Reference proteome</keyword>
<keyword evidence="2" id="KW-0378">Hydrolase</keyword>
<comment type="function">
    <text evidence="4">5'-3' exonuclease acting preferentially on double-stranded DNA.</text>
</comment>
<keyword evidence="7" id="KW-0269">Exonuclease</keyword>
<dbReference type="SMART" id="SM00279">
    <property type="entry name" value="HhH2"/>
    <property type="match status" value="1"/>
</dbReference>
<dbReference type="AlphaFoldDB" id="A0A4S4BMS0"/>
<evidence type="ECO:0000313" key="7">
    <source>
        <dbReference type="EMBL" id="THF76098.1"/>
    </source>
</evidence>
<dbReference type="PANTHER" id="PTHR42646">
    <property type="entry name" value="FLAP ENDONUCLEASE XNI"/>
    <property type="match status" value="1"/>
</dbReference>
<dbReference type="InterPro" id="IPR029060">
    <property type="entry name" value="PIN-like_dom_sf"/>
</dbReference>
<dbReference type="InterPro" id="IPR020045">
    <property type="entry name" value="DNA_polI_H3TH"/>
</dbReference>
<evidence type="ECO:0000256" key="5">
    <source>
        <dbReference type="ARBA" id="ARBA00050026"/>
    </source>
</evidence>
<dbReference type="Gene3D" id="3.40.50.1010">
    <property type="entry name" value="5'-nuclease"/>
    <property type="match status" value="1"/>
</dbReference>
<dbReference type="Proteomes" id="UP000310636">
    <property type="component" value="Unassembled WGS sequence"/>
</dbReference>
<dbReference type="Pfam" id="PF02739">
    <property type="entry name" value="5_3_exonuc_N"/>
    <property type="match status" value="1"/>
</dbReference>
<dbReference type="PANTHER" id="PTHR42646:SF2">
    <property type="entry name" value="5'-3' EXONUCLEASE FAMILY PROTEIN"/>
    <property type="match status" value="1"/>
</dbReference>
<name>A0A4S4BMS0_9BACL</name>
<sequence length="289" mass="32212">MNDNKILIVDGMALLFRAYFAQSYSARRTPDGTPTNAIYGFLQYLFDTVNEFRPTHVVCCWDMGSKTFRTDMYTGYKANRPDAPDDLVPQFSLVKDVVAALGIPNLGIEGYEADDCIGTLATRLCEQGCVYVLTGDHDMLQLVSERVHVVIMKKGRNNYAVYDLAFLKEDKGVLPFQIIELKGLTGDTSDNYPGVKGIGEKTALKLLLEYESIDGILANLSSLSASIKAKIENDLEMLHLSRTLARIHIDSPVECVLDDCLWNVPFDAARPLFDRYRLTSLLSMIESAS</sequence>
<dbReference type="InterPro" id="IPR002421">
    <property type="entry name" value="5-3_exonuclease"/>
</dbReference>
<evidence type="ECO:0000256" key="4">
    <source>
        <dbReference type="ARBA" id="ARBA00049957"/>
    </source>
</evidence>
<evidence type="ECO:0000256" key="3">
    <source>
        <dbReference type="ARBA" id="ARBA00023125"/>
    </source>
</evidence>
<keyword evidence="1" id="KW-0540">Nuclease</keyword>
<keyword evidence="3" id="KW-0238">DNA-binding</keyword>
<dbReference type="GO" id="GO:0008409">
    <property type="term" value="F:5'-3' exonuclease activity"/>
    <property type="evidence" value="ECO:0007669"/>
    <property type="project" value="InterPro"/>
</dbReference>
<evidence type="ECO:0000259" key="6">
    <source>
        <dbReference type="SMART" id="SM00475"/>
    </source>
</evidence>
<dbReference type="InterPro" id="IPR008918">
    <property type="entry name" value="HhH2"/>
</dbReference>
<accession>A0A4S4BMS0</accession>
<organism evidence="7 8">
    <name type="scientific">Cohnella fermenti</name>
    <dbReference type="NCBI Taxonomy" id="2565925"/>
    <lineage>
        <taxon>Bacteria</taxon>
        <taxon>Bacillati</taxon>
        <taxon>Bacillota</taxon>
        <taxon>Bacilli</taxon>
        <taxon>Bacillales</taxon>
        <taxon>Paenibacillaceae</taxon>
        <taxon>Cohnella</taxon>
    </lineage>
</organism>
<reference evidence="7 8" key="1">
    <citation type="submission" date="2019-04" db="EMBL/GenBank/DDBJ databases">
        <title>Cohnella sp. nov. isolated from preserved vegetables.</title>
        <authorList>
            <person name="Lin S.-Y."/>
            <person name="Hung M.-H."/>
            <person name="Young C.-C."/>
        </authorList>
    </citation>
    <scope>NUCLEOTIDE SEQUENCE [LARGE SCALE GENOMIC DNA]</scope>
    <source>
        <strain evidence="7 8">CC-MHH1044</strain>
    </source>
</reference>
<feature type="domain" description="5'-3' exonuclease" evidence="6">
    <location>
        <begin position="4"/>
        <end position="263"/>
    </location>
</feature>
<dbReference type="GO" id="GO:0033567">
    <property type="term" value="P:DNA replication, Okazaki fragment processing"/>
    <property type="evidence" value="ECO:0007669"/>
    <property type="project" value="InterPro"/>
</dbReference>
<dbReference type="EMBL" id="SSOB01000027">
    <property type="protein sequence ID" value="THF76098.1"/>
    <property type="molecule type" value="Genomic_DNA"/>
</dbReference>
<dbReference type="SUPFAM" id="SSF47807">
    <property type="entry name" value="5' to 3' exonuclease, C-terminal subdomain"/>
    <property type="match status" value="1"/>
</dbReference>
<dbReference type="FunFam" id="1.10.150.20:FF:000003">
    <property type="entry name" value="DNA polymerase I"/>
    <property type="match status" value="1"/>
</dbReference>
<dbReference type="CDD" id="cd09898">
    <property type="entry name" value="H3TH_53EXO"/>
    <property type="match status" value="1"/>
</dbReference>
<dbReference type="Gene3D" id="1.10.150.20">
    <property type="entry name" value="5' to 3' exonuclease, C-terminal subdomain"/>
    <property type="match status" value="1"/>
</dbReference>
<dbReference type="SMART" id="SM00475">
    <property type="entry name" value="53EXOc"/>
    <property type="match status" value="1"/>
</dbReference>